<name>A0A8J7Q540_9BACT</name>
<accession>A0A8J7Q540</accession>
<dbReference type="SMART" id="SM00220">
    <property type="entry name" value="S_TKc"/>
    <property type="match status" value="1"/>
</dbReference>
<dbReference type="Pfam" id="PF13374">
    <property type="entry name" value="TPR_10"/>
    <property type="match status" value="2"/>
</dbReference>
<dbReference type="CDD" id="cd14014">
    <property type="entry name" value="STKc_PknB_like"/>
    <property type="match status" value="1"/>
</dbReference>
<dbReference type="RefSeq" id="WP_207857957.1">
    <property type="nucleotide sequence ID" value="NZ_JAFREP010000005.1"/>
</dbReference>
<gene>
    <name evidence="7" type="ORF">J3U88_07440</name>
</gene>
<dbReference type="AlphaFoldDB" id="A0A8J7Q540"/>
<dbReference type="SUPFAM" id="SSF56112">
    <property type="entry name" value="Protein kinase-like (PK-like)"/>
    <property type="match status" value="1"/>
</dbReference>
<evidence type="ECO:0000256" key="3">
    <source>
        <dbReference type="ARBA" id="ARBA00022777"/>
    </source>
</evidence>
<dbReference type="SMART" id="SM00028">
    <property type="entry name" value="TPR"/>
    <property type="match status" value="4"/>
</dbReference>
<keyword evidence="8" id="KW-1185">Reference proteome</keyword>
<reference evidence="7" key="1">
    <citation type="submission" date="2021-03" db="EMBL/GenBank/DDBJ databases">
        <authorList>
            <person name="Wang G."/>
        </authorList>
    </citation>
    <scope>NUCLEOTIDE SEQUENCE</scope>
    <source>
        <strain evidence="7">KCTC 12899</strain>
    </source>
</reference>
<keyword evidence="1" id="KW-0808">Transferase</keyword>
<dbReference type="InterPro" id="IPR011009">
    <property type="entry name" value="Kinase-like_dom_sf"/>
</dbReference>
<evidence type="ECO:0000256" key="5">
    <source>
        <dbReference type="PROSITE-ProRule" id="PRU10141"/>
    </source>
</evidence>
<proteinExistence type="predicted"/>
<evidence type="ECO:0000256" key="1">
    <source>
        <dbReference type="ARBA" id="ARBA00022679"/>
    </source>
</evidence>
<dbReference type="Gene3D" id="1.10.510.10">
    <property type="entry name" value="Transferase(Phosphotransferase) domain 1"/>
    <property type="match status" value="1"/>
</dbReference>
<comment type="caution">
    <text evidence="7">The sequence shown here is derived from an EMBL/GenBank/DDBJ whole genome shotgun (WGS) entry which is preliminary data.</text>
</comment>
<dbReference type="InterPro" id="IPR011990">
    <property type="entry name" value="TPR-like_helical_dom_sf"/>
</dbReference>
<dbReference type="EMBL" id="JAFREP010000005">
    <property type="protein sequence ID" value="MBO1318282.1"/>
    <property type="molecule type" value="Genomic_DNA"/>
</dbReference>
<dbReference type="PANTHER" id="PTHR43289">
    <property type="entry name" value="MITOGEN-ACTIVATED PROTEIN KINASE KINASE KINASE 20-RELATED"/>
    <property type="match status" value="1"/>
</dbReference>
<dbReference type="PROSITE" id="PS50011">
    <property type="entry name" value="PROTEIN_KINASE_DOM"/>
    <property type="match status" value="1"/>
</dbReference>
<dbReference type="PANTHER" id="PTHR43289:SF6">
    <property type="entry name" value="SERINE_THREONINE-PROTEIN KINASE NEKL-3"/>
    <property type="match status" value="1"/>
</dbReference>
<protein>
    <submittedName>
        <fullName evidence="7">Tetratricopeptide repeat protein</fullName>
    </submittedName>
</protein>
<dbReference type="Gene3D" id="1.25.40.10">
    <property type="entry name" value="Tetratricopeptide repeat domain"/>
    <property type="match status" value="3"/>
</dbReference>
<evidence type="ECO:0000256" key="2">
    <source>
        <dbReference type="ARBA" id="ARBA00022741"/>
    </source>
</evidence>
<dbReference type="GO" id="GO:0005524">
    <property type="term" value="F:ATP binding"/>
    <property type="evidence" value="ECO:0007669"/>
    <property type="project" value="UniProtKB-UniRule"/>
</dbReference>
<evidence type="ECO:0000313" key="7">
    <source>
        <dbReference type="EMBL" id="MBO1318282.1"/>
    </source>
</evidence>
<evidence type="ECO:0000313" key="8">
    <source>
        <dbReference type="Proteomes" id="UP000664417"/>
    </source>
</evidence>
<dbReference type="Pfam" id="PF00069">
    <property type="entry name" value="Pkinase"/>
    <property type="match status" value="1"/>
</dbReference>
<dbReference type="Proteomes" id="UP000664417">
    <property type="component" value="Unassembled WGS sequence"/>
</dbReference>
<dbReference type="Pfam" id="PF13424">
    <property type="entry name" value="TPR_12"/>
    <property type="match status" value="2"/>
</dbReference>
<dbReference type="PROSITE" id="PS00107">
    <property type="entry name" value="PROTEIN_KINASE_ATP"/>
    <property type="match status" value="1"/>
</dbReference>
<sequence length="877" mass="98429">MNKTEYWLELKKYFDEAEHVPINERQAFMEQVPEELRKELTSMLEQVDRLNAGEEILPLLPGRELGSEPFPDQIGPYLILDSLGSGGMGQVYLGSHVSLGRGAAVKVLKSGWNDSKQEQRFSAEVDVLAKLQHSHIATLYESGTTDDRRPWFAMEYIDGLAIDAYCGAHNLSLNDRCRVFLQVCRALAYAHSQLILHRDLKPSNVLVMPDEHGKPWAKVIDLGLHKPLGDTDTNITLTSSIVGSPQWMAPEQTVEGRTLDVRTDVHGLGAILYTLVTERAPFIPAQDGLIIPALLDRIRDEDPVLPSSLNPSINSDLDAILLKALAKKPDDRYQSAEELGRDLKAYLGNEPVQAAKITRWYRAKKFVQRNRVPVVSAALVLVTVFSALAISVNRTLAEVKARQEAVRQSERTSAVLAYFTETMGMSSPYLGKKDVSVAEVMNLASKTVNDRFSGDPLVLAKVHHALAETYLGRGELDRAKDHASELLRVATTNEDQVEALLIQALIYMEKREFAQVLEFCETALKRTDPKSEQSAKARLFQAHAMREQGELALAEALYIELLPEFEVRLGIETFYAQCLRGLATTLKQKGHYQPALVRYKEALKIQKKLYGIDHPRTQETFIGIAGVYARLGKQHQAVNLLKSILVSRENTMGEHHPSTLAARVNLQHALYRAARYEEAKTFGKETVRLHKAVLGLEAQETLKAQNNLAITLEALGQLDHAAELHKATFHTQKQVFGEEHPLTLSYGHNLGSFYISLGWYTEAETLLQKVLNSRQQKFGPSHIRTIFTQFTLGECYVEMQDFGRALPLLEDSYAGLIKIHPPDHDYSLIFAGFLGYTRCELGKDATLLQQSLVQLDRVEPKYRLKLEKFSKLCFADL</sequence>
<keyword evidence="3" id="KW-0418">Kinase</keyword>
<dbReference type="InterPro" id="IPR019734">
    <property type="entry name" value="TPR_rpt"/>
</dbReference>
<dbReference type="InterPro" id="IPR008271">
    <property type="entry name" value="Ser/Thr_kinase_AS"/>
</dbReference>
<evidence type="ECO:0000256" key="4">
    <source>
        <dbReference type="ARBA" id="ARBA00022840"/>
    </source>
</evidence>
<dbReference type="Gene3D" id="3.30.200.20">
    <property type="entry name" value="Phosphorylase Kinase, domain 1"/>
    <property type="match status" value="1"/>
</dbReference>
<dbReference type="SUPFAM" id="SSF48452">
    <property type="entry name" value="TPR-like"/>
    <property type="match status" value="3"/>
</dbReference>
<evidence type="ECO:0000259" key="6">
    <source>
        <dbReference type="PROSITE" id="PS50011"/>
    </source>
</evidence>
<organism evidence="7 8">
    <name type="scientific">Acanthopleuribacter pedis</name>
    <dbReference type="NCBI Taxonomy" id="442870"/>
    <lineage>
        <taxon>Bacteria</taxon>
        <taxon>Pseudomonadati</taxon>
        <taxon>Acidobacteriota</taxon>
        <taxon>Holophagae</taxon>
        <taxon>Acanthopleuribacterales</taxon>
        <taxon>Acanthopleuribacteraceae</taxon>
        <taxon>Acanthopleuribacter</taxon>
    </lineage>
</organism>
<keyword evidence="2 5" id="KW-0547">Nucleotide-binding</keyword>
<dbReference type="InterPro" id="IPR000719">
    <property type="entry name" value="Prot_kinase_dom"/>
</dbReference>
<dbReference type="PROSITE" id="PS00108">
    <property type="entry name" value="PROTEIN_KINASE_ST"/>
    <property type="match status" value="1"/>
</dbReference>
<feature type="binding site" evidence="5">
    <location>
        <position position="106"/>
    </location>
    <ligand>
        <name>ATP</name>
        <dbReference type="ChEBI" id="CHEBI:30616"/>
    </ligand>
</feature>
<dbReference type="InterPro" id="IPR017441">
    <property type="entry name" value="Protein_kinase_ATP_BS"/>
</dbReference>
<feature type="domain" description="Protein kinase" evidence="6">
    <location>
        <begin position="77"/>
        <end position="347"/>
    </location>
</feature>
<keyword evidence="4 5" id="KW-0067">ATP-binding</keyword>
<dbReference type="GO" id="GO:0004674">
    <property type="term" value="F:protein serine/threonine kinase activity"/>
    <property type="evidence" value="ECO:0007669"/>
    <property type="project" value="TreeGrafter"/>
</dbReference>